<evidence type="ECO:0008006" key="3">
    <source>
        <dbReference type="Google" id="ProtNLM"/>
    </source>
</evidence>
<evidence type="ECO:0000313" key="2">
    <source>
        <dbReference type="Proteomes" id="UP000317243"/>
    </source>
</evidence>
<dbReference type="OrthoDB" id="195972at2"/>
<organism evidence="1 2">
    <name type="scientific">Thalassoglobus neptunius</name>
    <dbReference type="NCBI Taxonomy" id="1938619"/>
    <lineage>
        <taxon>Bacteria</taxon>
        <taxon>Pseudomonadati</taxon>
        <taxon>Planctomycetota</taxon>
        <taxon>Planctomycetia</taxon>
        <taxon>Planctomycetales</taxon>
        <taxon>Planctomycetaceae</taxon>
        <taxon>Thalassoglobus</taxon>
    </lineage>
</organism>
<dbReference type="AlphaFoldDB" id="A0A5C5VUH1"/>
<evidence type="ECO:0000313" key="1">
    <source>
        <dbReference type="EMBL" id="TWT41299.1"/>
    </source>
</evidence>
<name>A0A5C5VUH1_9PLAN</name>
<accession>A0A5C5VUH1</accession>
<sequence length="71" mass="7895">MKCLQCENDARAICRFCGRAVCESHIQTKEFHAGYGKSKKSHALDRGSETAVTIADAVWCGKCNIEPQKTY</sequence>
<dbReference type="Proteomes" id="UP000317243">
    <property type="component" value="Unassembled WGS sequence"/>
</dbReference>
<protein>
    <recommendedName>
        <fullName evidence="3">DUF2180 family protein</fullName>
    </recommendedName>
</protein>
<comment type="caution">
    <text evidence="1">The sequence shown here is derived from an EMBL/GenBank/DDBJ whole genome shotgun (WGS) entry which is preliminary data.</text>
</comment>
<gene>
    <name evidence="1" type="ORF">KOR42_48390</name>
</gene>
<dbReference type="EMBL" id="SIHI01000046">
    <property type="protein sequence ID" value="TWT41299.1"/>
    <property type="molecule type" value="Genomic_DNA"/>
</dbReference>
<reference evidence="1 2" key="1">
    <citation type="submission" date="2019-02" db="EMBL/GenBank/DDBJ databases">
        <title>Deep-cultivation of Planctomycetes and their phenomic and genomic characterization uncovers novel biology.</title>
        <authorList>
            <person name="Wiegand S."/>
            <person name="Jogler M."/>
            <person name="Boedeker C."/>
            <person name="Pinto D."/>
            <person name="Vollmers J."/>
            <person name="Rivas-Marin E."/>
            <person name="Kohn T."/>
            <person name="Peeters S.H."/>
            <person name="Heuer A."/>
            <person name="Rast P."/>
            <person name="Oberbeckmann S."/>
            <person name="Bunk B."/>
            <person name="Jeske O."/>
            <person name="Meyerdierks A."/>
            <person name="Storesund J.E."/>
            <person name="Kallscheuer N."/>
            <person name="Luecker S."/>
            <person name="Lage O.M."/>
            <person name="Pohl T."/>
            <person name="Merkel B.J."/>
            <person name="Hornburger P."/>
            <person name="Mueller R.-W."/>
            <person name="Bruemmer F."/>
            <person name="Labrenz M."/>
            <person name="Spormann A.M."/>
            <person name="Op Den Camp H."/>
            <person name="Overmann J."/>
            <person name="Amann R."/>
            <person name="Jetten M.S.M."/>
            <person name="Mascher T."/>
            <person name="Medema M.H."/>
            <person name="Devos D.P."/>
            <person name="Kaster A.-K."/>
            <person name="Ovreas L."/>
            <person name="Rohde M."/>
            <person name="Galperin M.Y."/>
            <person name="Jogler C."/>
        </authorList>
    </citation>
    <scope>NUCLEOTIDE SEQUENCE [LARGE SCALE GENOMIC DNA]</scope>
    <source>
        <strain evidence="1 2">KOR42</strain>
    </source>
</reference>
<proteinExistence type="predicted"/>
<keyword evidence="2" id="KW-1185">Reference proteome</keyword>